<reference evidence="7 8" key="1">
    <citation type="submission" date="2018-05" db="EMBL/GenBank/DDBJ databases">
        <title>Genetic diversity of glacier-inhabiting Cryobacterium bacteria in China and description of Cryobacterium mengkeensis sp. nov. and Arthrobacter glacialis sp. nov.</title>
        <authorList>
            <person name="Liu Q."/>
            <person name="Xin Y.-H."/>
        </authorList>
    </citation>
    <scope>NUCLEOTIDE SEQUENCE [LARGE SCALE GENOMIC DNA]</scope>
    <source>
        <strain evidence="7 8">B7</strain>
    </source>
</reference>
<dbReference type="EC" id="6.3.2.2" evidence="5"/>
<dbReference type="GO" id="GO:0042398">
    <property type="term" value="P:modified amino acid biosynthetic process"/>
    <property type="evidence" value="ECO:0007669"/>
    <property type="project" value="InterPro"/>
</dbReference>
<dbReference type="SUPFAM" id="SSF55931">
    <property type="entry name" value="Glutamine synthetase/guanido kinase"/>
    <property type="match status" value="1"/>
</dbReference>
<dbReference type="PANTHER" id="PTHR36510">
    <property type="entry name" value="GLUTAMATE--CYSTEINE LIGASE 2-RELATED"/>
    <property type="match status" value="1"/>
</dbReference>
<evidence type="ECO:0000256" key="6">
    <source>
        <dbReference type="SAM" id="MobiDB-lite"/>
    </source>
</evidence>
<comment type="similarity">
    <text evidence="5">Belongs to the glutamate--cysteine ligase type 2 family. YbdK subfamily.</text>
</comment>
<accession>A0A2V5JG08</accession>
<dbReference type="Pfam" id="PF04107">
    <property type="entry name" value="GCS2"/>
    <property type="match status" value="1"/>
</dbReference>
<dbReference type="NCBIfam" id="NF010041">
    <property type="entry name" value="PRK13517.1-1"/>
    <property type="match status" value="1"/>
</dbReference>
<dbReference type="RefSeq" id="WP_110484951.1">
    <property type="nucleotide sequence ID" value="NZ_QJVC01000006.1"/>
</dbReference>
<dbReference type="AlphaFoldDB" id="A0A2V5JG08"/>
<keyword evidence="1 5" id="KW-0436">Ligase</keyword>
<evidence type="ECO:0000256" key="4">
    <source>
        <dbReference type="ARBA" id="ARBA00048819"/>
    </source>
</evidence>
<protein>
    <recommendedName>
        <fullName evidence="5">Putative glutamate--cysteine ligase 2</fullName>
        <ecNumber evidence="5">6.3.2.2</ecNumber>
    </recommendedName>
    <alternativeName>
        <fullName evidence="5">Gamma-glutamylcysteine synthetase 2</fullName>
        <shortName evidence="5">GCS 2</shortName>
        <shortName evidence="5">Gamma-GCS 2</shortName>
    </alternativeName>
</protein>
<evidence type="ECO:0000256" key="5">
    <source>
        <dbReference type="HAMAP-Rule" id="MF_01609"/>
    </source>
</evidence>
<evidence type="ECO:0000313" key="7">
    <source>
        <dbReference type="EMBL" id="PYI38637.1"/>
    </source>
</evidence>
<dbReference type="OrthoDB" id="9769628at2"/>
<evidence type="ECO:0000313" key="8">
    <source>
        <dbReference type="Proteomes" id="UP000247980"/>
    </source>
</evidence>
<keyword evidence="3 5" id="KW-0067">ATP-binding</keyword>
<dbReference type="NCBIfam" id="TIGR02050">
    <property type="entry name" value="gshA_cyan_rel"/>
    <property type="match status" value="1"/>
</dbReference>
<dbReference type="InterPro" id="IPR011793">
    <property type="entry name" value="YbdK"/>
</dbReference>
<evidence type="ECO:0000256" key="1">
    <source>
        <dbReference type="ARBA" id="ARBA00022598"/>
    </source>
</evidence>
<gene>
    <name evidence="7" type="ORF">CVS30_08710</name>
</gene>
<dbReference type="EMBL" id="QJVC01000006">
    <property type="protein sequence ID" value="PYI38637.1"/>
    <property type="molecule type" value="Genomic_DNA"/>
</dbReference>
<dbReference type="InterPro" id="IPR006336">
    <property type="entry name" value="GCS2"/>
</dbReference>
<comment type="catalytic activity">
    <reaction evidence="4 5">
        <text>L-cysteine + L-glutamate + ATP = gamma-L-glutamyl-L-cysteine + ADP + phosphate + H(+)</text>
        <dbReference type="Rhea" id="RHEA:13285"/>
        <dbReference type="ChEBI" id="CHEBI:15378"/>
        <dbReference type="ChEBI" id="CHEBI:29985"/>
        <dbReference type="ChEBI" id="CHEBI:30616"/>
        <dbReference type="ChEBI" id="CHEBI:35235"/>
        <dbReference type="ChEBI" id="CHEBI:43474"/>
        <dbReference type="ChEBI" id="CHEBI:58173"/>
        <dbReference type="ChEBI" id="CHEBI:456216"/>
        <dbReference type="EC" id="6.3.2.2"/>
    </reaction>
</comment>
<sequence>MRTFGVEEEFLLVNPATGNPVPVALAALTFPATDPEWHADGIGSRLTGELQLEQLEVSTVPCSTLSEIAEQLRAGRCVADTAAAANGARITALATSPLPVSPHLRANPRYRKMAGMHGIVAEEQLTCGMHIHVEVGSDAEGVGVLDHVRVWLPVLLALSANSPFWQGRDTGFASFRSRVWNRWPSSGPTPLFGSVRAYTRLVEELLATGVLLDPGMVYFDARLSNRYPTVEIRVPDVCLEVETAELIAGLARGLVEVSAKRWAQKIQPPAIPETLLRTAMWLAARNGMRGDLLDPATALPVAAAKVATDLLEHVAGSAGTPGEEARIRHLLSLHLRHGGGADRQRTTYARTAELESVVTDAVSATHGQTHRETELSLPAEL</sequence>
<evidence type="ECO:0000256" key="3">
    <source>
        <dbReference type="ARBA" id="ARBA00022840"/>
    </source>
</evidence>
<comment type="function">
    <text evidence="5">ATP-dependent carboxylate-amine ligase which exhibits weak glutamate--cysteine ligase activity.</text>
</comment>
<comment type="caution">
    <text evidence="7">The sequence shown here is derived from an EMBL/GenBank/DDBJ whole genome shotgun (WGS) entry which is preliminary data.</text>
</comment>
<feature type="region of interest" description="Disordered" evidence="6">
    <location>
        <begin position="361"/>
        <end position="381"/>
    </location>
</feature>
<dbReference type="Proteomes" id="UP000247980">
    <property type="component" value="Unassembled WGS sequence"/>
</dbReference>
<keyword evidence="2 5" id="KW-0547">Nucleotide-binding</keyword>
<dbReference type="HAMAP" id="MF_01609">
    <property type="entry name" value="Glu_cys_ligase_2"/>
    <property type="match status" value="1"/>
</dbReference>
<dbReference type="PANTHER" id="PTHR36510:SF1">
    <property type="entry name" value="GLUTAMATE--CYSTEINE LIGASE 2-RELATED"/>
    <property type="match status" value="1"/>
</dbReference>
<name>A0A2V5JG08_9MICC</name>
<dbReference type="InterPro" id="IPR014746">
    <property type="entry name" value="Gln_synth/guanido_kin_cat_dom"/>
</dbReference>
<proteinExistence type="inferred from homology"/>
<dbReference type="GO" id="GO:0005524">
    <property type="term" value="F:ATP binding"/>
    <property type="evidence" value="ECO:0007669"/>
    <property type="project" value="UniProtKB-KW"/>
</dbReference>
<dbReference type="Gene3D" id="3.30.590.20">
    <property type="match status" value="1"/>
</dbReference>
<dbReference type="GO" id="GO:0004357">
    <property type="term" value="F:glutamate-cysteine ligase activity"/>
    <property type="evidence" value="ECO:0007669"/>
    <property type="project" value="UniProtKB-EC"/>
</dbReference>
<dbReference type="InterPro" id="IPR050141">
    <property type="entry name" value="GCL_type2/YbdK_subfam"/>
</dbReference>
<evidence type="ECO:0000256" key="2">
    <source>
        <dbReference type="ARBA" id="ARBA00022741"/>
    </source>
</evidence>
<keyword evidence="8" id="KW-1185">Reference proteome</keyword>
<organism evidence="7 8">
    <name type="scientific">Arthrobacter psychrolactophilus</name>
    <dbReference type="NCBI Taxonomy" id="92442"/>
    <lineage>
        <taxon>Bacteria</taxon>
        <taxon>Bacillati</taxon>
        <taxon>Actinomycetota</taxon>
        <taxon>Actinomycetes</taxon>
        <taxon>Micrococcales</taxon>
        <taxon>Micrococcaceae</taxon>
        <taxon>Arthrobacter</taxon>
    </lineage>
</organism>